<dbReference type="Pfam" id="PF09798">
    <property type="entry name" value="LCD1"/>
    <property type="match status" value="1"/>
</dbReference>
<dbReference type="Proteomes" id="UP000094389">
    <property type="component" value="Unassembled WGS sequence"/>
</dbReference>
<feature type="compositionally biased region" description="Polar residues" evidence="4">
    <location>
        <begin position="165"/>
        <end position="191"/>
    </location>
</feature>
<feature type="region of interest" description="Disordered" evidence="4">
    <location>
        <begin position="133"/>
        <end position="195"/>
    </location>
</feature>
<sequence length="729" mass="82153">MLRITEDDFGSDFSDDDDDDEFLALTLKPTGKAIGEATGIPTVESGDQSHGGVVDHHDGSNSSAMLAAKGEIAILRAKLEELNNKTHQEYEEMVRTNAQKQQDQTSRIEQLQELVKKLESEKKFLAVEMRNLSHKKRKRPQDDSFTRVENEGEEKTATPEPVTPASVNTSSTVSANKTGQSISAAPQQQRSEPVKLTPVFKDDNSLLIDSILAYTIPSTSKPVVEMLSKVALSCDFELNGFLIPQGEPLKAHLVEFLLRYRPVYRIDAYVTKITHFISQLAIHLFKGQKHYQRFPIPYLLALIHATILFKPSTVTKNTTTELIESLYPFLIKLHTEIKPLEVVSEQYIRHKRVGVSGVQFEMVDHFIMVFTCDLIESLLMISMNDHEHIRNVVKSAGLLKFMNHAMNQGSNLNIVMSVCNWLTCIVEAYNGQQSPLSEHDIKHLTQIVENGVAMRQNWLFHGLNRIIGNNFESQQLEALLGTGVTDCPQVIYSLTPVNQFPLELKHEKHLLQVQSLIVSLFTKLIVLTPNSITHFNDRPDIFRSLVFSIGILQERIHAIPRSPTTHIRSGLISSLIRLIHLIWEVTTSAGDTTPALTKDTIHVLMIVLARVAFSANDSSKEAQKFLLTMKQEDTLSPVFNPWAERRALQLIHIDVTKQDNVQKDQSKIQSIVEAQVGFGNGVEFAYDDDVVECARDILEKCTTMDEVDALYMAMNVVEPNQRDEEMIDI</sequence>
<dbReference type="InterPro" id="IPR018622">
    <property type="entry name" value="DNA_damage_chkpnt_Lcd1"/>
</dbReference>
<dbReference type="AlphaFoldDB" id="A0A1E4S6E9"/>
<dbReference type="OrthoDB" id="4078000at2759"/>
<gene>
    <name evidence="5" type="ORF">CYBJADRAFT_161559</name>
</gene>
<dbReference type="EMBL" id="KV453927">
    <property type="protein sequence ID" value="ODV75086.1"/>
    <property type="molecule type" value="Genomic_DNA"/>
</dbReference>
<feature type="compositionally biased region" description="Basic and acidic residues" evidence="4">
    <location>
        <begin position="140"/>
        <end position="157"/>
    </location>
</feature>
<evidence type="ECO:0008006" key="7">
    <source>
        <dbReference type="Google" id="ProtNLM"/>
    </source>
</evidence>
<organism evidence="5 6">
    <name type="scientific">Cyberlindnera jadinii (strain ATCC 18201 / CBS 1600 / BCRC 20928 / JCM 3617 / NBRC 0987 / NRRL Y-1542)</name>
    <name type="common">Torula yeast</name>
    <name type="synonym">Candida utilis</name>
    <dbReference type="NCBI Taxonomy" id="983966"/>
    <lineage>
        <taxon>Eukaryota</taxon>
        <taxon>Fungi</taxon>
        <taxon>Dikarya</taxon>
        <taxon>Ascomycota</taxon>
        <taxon>Saccharomycotina</taxon>
        <taxon>Saccharomycetes</taxon>
        <taxon>Phaffomycetales</taxon>
        <taxon>Phaffomycetaceae</taxon>
        <taxon>Cyberlindnera</taxon>
    </lineage>
</organism>
<keyword evidence="6" id="KW-1185">Reference proteome</keyword>
<evidence type="ECO:0000256" key="2">
    <source>
        <dbReference type="ARBA" id="ARBA00022763"/>
    </source>
</evidence>
<protein>
    <recommendedName>
        <fullName evidence="7">DNA damage checkpoint protein LCD1</fullName>
    </recommendedName>
</protein>
<evidence type="ECO:0000256" key="1">
    <source>
        <dbReference type="ARBA" id="ARBA00004123"/>
    </source>
</evidence>
<dbReference type="RefSeq" id="XP_020072125.1">
    <property type="nucleotide sequence ID" value="XM_020213622.1"/>
</dbReference>
<dbReference type="GeneID" id="30988018"/>
<evidence type="ECO:0000313" key="6">
    <source>
        <dbReference type="Proteomes" id="UP000094389"/>
    </source>
</evidence>
<keyword evidence="3" id="KW-0539">Nucleus</keyword>
<dbReference type="OMA" id="IFQYELI"/>
<evidence type="ECO:0000313" key="5">
    <source>
        <dbReference type="EMBL" id="ODV75086.1"/>
    </source>
</evidence>
<keyword evidence="2" id="KW-0227">DNA damage</keyword>
<evidence type="ECO:0000256" key="3">
    <source>
        <dbReference type="ARBA" id="ARBA00023242"/>
    </source>
</evidence>
<accession>A0A1E4S6E9</accession>
<proteinExistence type="predicted"/>
<reference evidence="5 6" key="1">
    <citation type="journal article" date="2016" name="Proc. Natl. Acad. Sci. U.S.A.">
        <title>Comparative genomics of biotechnologically important yeasts.</title>
        <authorList>
            <person name="Riley R."/>
            <person name="Haridas S."/>
            <person name="Wolfe K.H."/>
            <person name="Lopes M.R."/>
            <person name="Hittinger C.T."/>
            <person name="Goeker M."/>
            <person name="Salamov A.A."/>
            <person name="Wisecaver J.H."/>
            <person name="Long T.M."/>
            <person name="Calvey C.H."/>
            <person name="Aerts A.L."/>
            <person name="Barry K.W."/>
            <person name="Choi C."/>
            <person name="Clum A."/>
            <person name="Coughlan A.Y."/>
            <person name="Deshpande S."/>
            <person name="Douglass A.P."/>
            <person name="Hanson S.J."/>
            <person name="Klenk H.-P."/>
            <person name="LaButti K.M."/>
            <person name="Lapidus A."/>
            <person name="Lindquist E.A."/>
            <person name="Lipzen A.M."/>
            <person name="Meier-Kolthoff J.P."/>
            <person name="Ohm R.A."/>
            <person name="Otillar R.P."/>
            <person name="Pangilinan J.L."/>
            <person name="Peng Y."/>
            <person name="Rokas A."/>
            <person name="Rosa C.A."/>
            <person name="Scheuner C."/>
            <person name="Sibirny A.A."/>
            <person name="Slot J.C."/>
            <person name="Stielow J.B."/>
            <person name="Sun H."/>
            <person name="Kurtzman C.P."/>
            <person name="Blackwell M."/>
            <person name="Grigoriev I.V."/>
            <person name="Jeffries T.W."/>
        </authorList>
    </citation>
    <scope>NUCLEOTIDE SEQUENCE [LARGE SCALE GENOMIC DNA]</scope>
    <source>
        <strain evidence="6">ATCC 18201 / CBS 1600 / BCRC 20928 / JCM 3617 / NBRC 0987 / NRRL Y-1542</strain>
    </source>
</reference>
<comment type="subcellular location">
    <subcellularLocation>
        <location evidence="1">Nucleus</location>
    </subcellularLocation>
</comment>
<evidence type="ECO:0000256" key="4">
    <source>
        <dbReference type="SAM" id="MobiDB-lite"/>
    </source>
</evidence>
<dbReference type="STRING" id="983966.A0A1E4S6E9"/>
<name>A0A1E4S6E9_CYBJN</name>
<dbReference type="GO" id="GO:0000077">
    <property type="term" value="P:DNA damage checkpoint signaling"/>
    <property type="evidence" value="ECO:0007669"/>
    <property type="project" value="InterPro"/>
</dbReference>
<dbReference type="GO" id="GO:0005634">
    <property type="term" value="C:nucleus"/>
    <property type="evidence" value="ECO:0007669"/>
    <property type="project" value="UniProtKB-SubCell"/>
</dbReference>
<feature type="region of interest" description="Disordered" evidence="4">
    <location>
        <begin position="36"/>
        <end position="61"/>
    </location>
</feature>